<keyword evidence="1" id="KW-0472">Membrane</keyword>
<feature type="transmembrane region" description="Helical" evidence="1">
    <location>
        <begin position="141"/>
        <end position="160"/>
    </location>
</feature>
<protein>
    <submittedName>
        <fullName evidence="3">Beta-carotene ketolase (CrtW type)</fullName>
    </submittedName>
</protein>
<feature type="transmembrane region" description="Helical" evidence="1">
    <location>
        <begin position="166"/>
        <end position="186"/>
    </location>
</feature>
<gene>
    <name evidence="3" type="ORF">SAMN04488060_2328</name>
</gene>
<feature type="domain" description="Fatty acid desaturase" evidence="2">
    <location>
        <begin position="43"/>
        <end position="145"/>
    </location>
</feature>
<feature type="transmembrane region" description="Helical" evidence="1">
    <location>
        <begin position="15"/>
        <end position="40"/>
    </location>
</feature>
<dbReference type="EMBL" id="FOWZ01000004">
    <property type="protein sequence ID" value="SFP31934.1"/>
    <property type="molecule type" value="Genomic_DNA"/>
</dbReference>
<feature type="transmembrane region" description="Helical" evidence="1">
    <location>
        <begin position="47"/>
        <end position="67"/>
    </location>
</feature>
<feature type="transmembrane region" description="Helical" evidence="1">
    <location>
        <begin position="79"/>
        <end position="98"/>
    </location>
</feature>
<proteinExistence type="predicted"/>
<evidence type="ECO:0000313" key="4">
    <source>
        <dbReference type="Proteomes" id="UP000199331"/>
    </source>
</evidence>
<evidence type="ECO:0000256" key="1">
    <source>
        <dbReference type="SAM" id="Phobius"/>
    </source>
</evidence>
<evidence type="ECO:0000259" key="2">
    <source>
        <dbReference type="Pfam" id="PF00487"/>
    </source>
</evidence>
<reference evidence="4" key="1">
    <citation type="submission" date="2016-10" db="EMBL/GenBank/DDBJ databases">
        <authorList>
            <person name="Varghese N."/>
            <person name="Submissions S."/>
        </authorList>
    </citation>
    <scope>NUCLEOTIDE SEQUENCE [LARGE SCALE GENOMIC DNA]</scope>
    <source>
        <strain evidence="4">CGMCC 1.7715</strain>
    </source>
</reference>
<evidence type="ECO:0000313" key="3">
    <source>
        <dbReference type="EMBL" id="SFP31934.1"/>
    </source>
</evidence>
<keyword evidence="1" id="KW-1133">Transmembrane helix</keyword>
<dbReference type="InterPro" id="IPR005804">
    <property type="entry name" value="FA_desaturase_dom"/>
</dbReference>
<dbReference type="Proteomes" id="UP000199331">
    <property type="component" value="Unassembled WGS sequence"/>
</dbReference>
<dbReference type="GO" id="GO:0006629">
    <property type="term" value="P:lipid metabolic process"/>
    <property type="evidence" value="ECO:0007669"/>
    <property type="project" value="InterPro"/>
</dbReference>
<dbReference type="AlphaFoldDB" id="A0A1I5PCT1"/>
<accession>A0A1I5PCT1</accession>
<dbReference type="STRING" id="604088.SAMN04488060_2328"/>
<dbReference type="RefSeq" id="WP_245755877.1">
    <property type="nucleotide sequence ID" value="NZ_FOWZ01000004.1"/>
</dbReference>
<organism evidence="3 4">
    <name type="scientific">Qipengyuania nanhaisediminis</name>
    <dbReference type="NCBI Taxonomy" id="604088"/>
    <lineage>
        <taxon>Bacteria</taxon>
        <taxon>Pseudomonadati</taxon>
        <taxon>Pseudomonadota</taxon>
        <taxon>Alphaproteobacteria</taxon>
        <taxon>Sphingomonadales</taxon>
        <taxon>Erythrobacteraceae</taxon>
        <taxon>Qipengyuania</taxon>
    </lineage>
</organism>
<keyword evidence="1" id="KW-0812">Transmembrane</keyword>
<name>A0A1I5PCT1_9SPHN</name>
<keyword evidence="4" id="KW-1185">Reference proteome</keyword>
<sequence length="253" mass="28068">MGASPNMTTGNGRQAAIGLALAFAIFAGWLSLHLFAMFVFELTWQTLPLALAMAIVQCWLSVGLFIVSHDAMHGSLAPGGGRLNGFIGGALLFLYAGFGWRKMRDAHFAHHKAPGTADDPDFSADHPTRFWPWYGAFLKRYFGWQSVLFVSSVVTIYWAVFSISALKIVLLYGAPAIASSLQLFYFGTYRPHRHDDVGFADRHNARSDGFSSLASLASCFHFGYHHEHHLAPHVPWWGLPRARKTMSLPEISK</sequence>
<dbReference type="Pfam" id="PF00487">
    <property type="entry name" value="FA_desaturase"/>
    <property type="match status" value="1"/>
</dbReference>